<feature type="domain" description="TauD/TfdA-like" evidence="10">
    <location>
        <begin position="148"/>
        <end position="390"/>
    </location>
</feature>
<dbReference type="OMA" id="GRHIIQC"/>
<reference evidence="12" key="1">
    <citation type="submission" date="2022-11" db="UniProtKB">
        <authorList>
            <consortium name="EnsemblMetazoa"/>
        </authorList>
    </citation>
    <scope>IDENTIFICATION</scope>
</reference>
<dbReference type="Gene3D" id="3.30.2020.30">
    <property type="match status" value="1"/>
</dbReference>
<keyword evidence="9" id="KW-0408">Iron</keyword>
<evidence type="ECO:0008006" key="14">
    <source>
        <dbReference type="Google" id="ProtNLM"/>
    </source>
</evidence>
<dbReference type="AlphaFoldDB" id="A0A913WVY7"/>
<evidence type="ECO:0000256" key="4">
    <source>
        <dbReference type="ARBA" id="ARBA00008654"/>
    </source>
</evidence>
<protein>
    <recommendedName>
        <fullName evidence="14">Gamma-butyrobetaine dioxygenase</fullName>
    </recommendedName>
</protein>
<dbReference type="GO" id="GO:0045329">
    <property type="term" value="P:carnitine biosynthetic process"/>
    <property type="evidence" value="ECO:0007669"/>
    <property type="project" value="UniProtKB-KW"/>
</dbReference>
<comment type="cofactor">
    <cofactor evidence="1">
        <name>Fe(2+)</name>
        <dbReference type="ChEBI" id="CHEBI:29033"/>
    </cofactor>
</comment>
<dbReference type="FunFam" id="3.60.130.10:FF:000001">
    <property type="entry name" value="Trimethyllysine dioxygenase, mitochondrial"/>
    <property type="match status" value="1"/>
</dbReference>
<evidence type="ECO:0000256" key="9">
    <source>
        <dbReference type="ARBA" id="ARBA00023004"/>
    </source>
</evidence>
<sequence>MSLRRLLSNPVKSVRPFLLSPLSLARQISSANIEKLEHGRGIQVEWHDGEVSRFHSSWLRMNCNCDKCQQRHSGQRTINVSQLPNTIKLQDISLSDDNLTVTWDHNQHHKSLFKLDWLKTHSYMKKDIQNQSNQRKFHTFKEAIPDSLNYDDVINSNGGLLKFLQLINENGLALVKGVPCDDDSLCKVVNRIGPLQKTIYGEFFDVISTPNPINIAYSSVNLDYHMDLAYYQSPPGIQMLHCRRFDKEVKGGESVFLDVFAIAEKFRKTNPKEFDTLVRVPATFQKIHFERENPVYLKYQRPHICLNHHKEIVSITWSPAFEGPLFVDEEDVEPYYEAYFAFDKAVNQSELKVKFRLEEGDLIAFNNIRILHGREEFELNGGGRSLRGCYVNIDEFRNKVDVMSQLHGDKRLSKRVGNNCFF</sequence>
<dbReference type="FunFam" id="3.30.2020.30:FF:000002">
    <property type="entry name" value="Putative gamma-butyrobetaine dioxygenase"/>
    <property type="match status" value="1"/>
</dbReference>
<dbReference type="GO" id="GO:0005739">
    <property type="term" value="C:mitochondrion"/>
    <property type="evidence" value="ECO:0007669"/>
    <property type="project" value="TreeGrafter"/>
</dbReference>
<dbReference type="GeneID" id="110233932"/>
<evidence type="ECO:0000259" key="10">
    <source>
        <dbReference type="Pfam" id="PF02668"/>
    </source>
</evidence>
<dbReference type="PANTHER" id="PTHR10696:SF25">
    <property type="entry name" value="OXIDOREDUCTASE AIM17-RELATED"/>
    <property type="match status" value="1"/>
</dbReference>
<keyword evidence="6" id="KW-0124">Carnitine biosynthesis</keyword>
<evidence type="ECO:0000256" key="3">
    <source>
        <dbReference type="ARBA" id="ARBA00005022"/>
    </source>
</evidence>
<dbReference type="OrthoDB" id="406634at2759"/>
<dbReference type="InterPro" id="IPR042098">
    <property type="entry name" value="TauD-like_sf"/>
</dbReference>
<dbReference type="Proteomes" id="UP000887567">
    <property type="component" value="Unplaced"/>
</dbReference>
<feature type="domain" description="Gamma-butyrobetaine hydroxylase-like N-terminal" evidence="11">
    <location>
        <begin position="37"/>
        <end position="118"/>
    </location>
</feature>
<dbReference type="InterPro" id="IPR003819">
    <property type="entry name" value="TauD/TfdA-like"/>
</dbReference>
<evidence type="ECO:0000259" key="11">
    <source>
        <dbReference type="Pfam" id="PF06155"/>
    </source>
</evidence>
<dbReference type="PANTHER" id="PTHR10696">
    <property type="entry name" value="GAMMA-BUTYROBETAINE HYDROXYLASE-RELATED"/>
    <property type="match status" value="1"/>
</dbReference>
<dbReference type="SUPFAM" id="SSF51197">
    <property type="entry name" value="Clavaminate synthase-like"/>
    <property type="match status" value="1"/>
</dbReference>
<accession>A0A913WVY7</accession>
<dbReference type="KEGG" id="epa:110233932"/>
<evidence type="ECO:0000256" key="7">
    <source>
        <dbReference type="ARBA" id="ARBA00022964"/>
    </source>
</evidence>
<keyword evidence="8" id="KW-0560">Oxidoreductase</keyword>
<dbReference type="Pfam" id="PF06155">
    <property type="entry name" value="GBBH-like_N"/>
    <property type="match status" value="1"/>
</dbReference>
<dbReference type="GO" id="GO:0046872">
    <property type="term" value="F:metal ion binding"/>
    <property type="evidence" value="ECO:0007669"/>
    <property type="project" value="UniProtKB-KW"/>
</dbReference>
<name>A0A913WVY7_EXADI</name>
<keyword evidence="13" id="KW-1185">Reference proteome</keyword>
<dbReference type="Pfam" id="PF02668">
    <property type="entry name" value="TauD"/>
    <property type="match status" value="1"/>
</dbReference>
<comment type="similarity">
    <text evidence="4">Belongs to the gamma-BBH/TMLD family.</text>
</comment>
<proteinExistence type="inferred from homology"/>
<evidence type="ECO:0000256" key="8">
    <source>
        <dbReference type="ARBA" id="ARBA00023002"/>
    </source>
</evidence>
<dbReference type="InterPro" id="IPR038492">
    <property type="entry name" value="GBBH-like_N_sf"/>
</dbReference>
<evidence type="ECO:0000256" key="6">
    <source>
        <dbReference type="ARBA" id="ARBA00022873"/>
    </source>
</evidence>
<evidence type="ECO:0000256" key="1">
    <source>
        <dbReference type="ARBA" id="ARBA00001954"/>
    </source>
</evidence>
<evidence type="ECO:0000256" key="5">
    <source>
        <dbReference type="ARBA" id="ARBA00022723"/>
    </source>
</evidence>
<organism evidence="12 13">
    <name type="scientific">Exaiptasia diaphana</name>
    <name type="common">Tropical sea anemone</name>
    <name type="synonym">Aiptasia pulchella</name>
    <dbReference type="NCBI Taxonomy" id="2652724"/>
    <lineage>
        <taxon>Eukaryota</taxon>
        <taxon>Metazoa</taxon>
        <taxon>Cnidaria</taxon>
        <taxon>Anthozoa</taxon>
        <taxon>Hexacorallia</taxon>
        <taxon>Actiniaria</taxon>
        <taxon>Aiptasiidae</taxon>
        <taxon>Exaiptasia</taxon>
    </lineage>
</organism>
<dbReference type="InterPro" id="IPR010376">
    <property type="entry name" value="GBBH-like_N"/>
</dbReference>
<keyword evidence="5" id="KW-0479">Metal-binding</keyword>
<comment type="cofactor">
    <cofactor evidence="2">
        <name>L-ascorbate</name>
        <dbReference type="ChEBI" id="CHEBI:38290"/>
    </cofactor>
</comment>
<dbReference type="Gene3D" id="3.60.130.10">
    <property type="entry name" value="Clavaminate synthase-like"/>
    <property type="match status" value="1"/>
</dbReference>
<dbReference type="CDD" id="cd00250">
    <property type="entry name" value="CAS_like"/>
    <property type="match status" value="1"/>
</dbReference>
<dbReference type="RefSeq" id="XP_020894923.1">
    <property type="nucleotide sequence ID" value="XM_021039264.2"/>
</dbReference>
<evidence type="ECO:0000256" key="2">
    <source>
        <dbReference type="ARBA" id="ARBA00001961"/>
    </source>
</evidence>
<dbReference type="EnsemblMetazoa" id="XM_021039264.2">
    <property type="protein sequence ID" value="XP_020894923.1"/>
    <property type="gene ID" value="LOC110233932"/>
</dbReference>
<evidence type="ECO:0000313" key="12">
    <source>
        <dbReference type="EnsemblMetazoa" id="XP_020894923.1"/>
    </source>
</evidence>
<comment type="pathway">
    <text evidence="3">Amine and polyamine biosynthesis; carnitine biosynthesis.</text>
</comment>
<dbReference type="InterPro" id="IPR050411">
    <property type="entry name" value="AlphaKG_dependent_hydroxylases"/>
</dbReference>
<evidence type="ECO:0000313" key="13">
    <source>
        <dbReference type="Proteomes" id="UP000887567"/>
    </source>
</evidence>
<dbReference type="GO" id="GO:0016706">
    <property type="term" value="F:2-oxoglutarate-dependent dioxygenase activity"/>
    <property type="evidence" value="ECO:0007669"/>
    <property type="project" value="UniProtKB-ARBA"/>
</dbReference>
<keyword evidence="7" id="KW-0223">Dioxygenase</keyword>